<comment type="caution">
    <text evidence="2">The sequence shown here is derived from an EMBL/GenBank/DDBJ whole genome shotgun (WGS) entry which is preliminary data.</text>
</comment>
<name>A0ABU0MP87_9PROT</name>
<dbReference type="PANTHER" id="PTHR13939:SF0">
    <property type="entry name" value="NMN AMIDOHYDROLASE-LIKE PROTEIN YFAY"/>
    <property type="match status" value="1"/>
</dbReference>
<accession>A0ABU0MP87</accession>
<dbReference type="InterPro" id="IPR036425">
    <property type="entry name" value="MoaB/Mog-like_dom_sf"/>
</dbReference>
<dbReference type="InterPro" id="IPR001453">
    <property type="entry name" value="MoaB/Mog_dom"/>
</dbReference>
<sequence length="277" mass="28684">MTSESVSGQHATVSAAAPSAAAANPTAANPTAAVLVIGNEILSGRTKDANLGHIAEKLTGIGVRLREARVVPDVEEEIVAAVNALRARYTYVFTTGGIGPTHDDITAACVAKAFGVALERNPEAVARLERHYAAGQLNEARLRMANVPAGGILIDNPISQAPGFQIGNVFVMAGVPNIMQAMLDGLLPRLAGGPPLHARTVACELGEGVIAAELSALQDRHPELEIGSYPYFRNGFFGVSLVLRGIDEAEVAGTAEELAGILRRLGGTPVITVGTKG</sequence>
<dbReference type="EMBL" id="JAUSVU010000017">
    <property type="protein sequence ID" value="MDQ0535282.1"/>
    <property type="molecule type" value="Genomic_DNA"/>
</dbReference>
<organism evidence="2 3">
    <name type="scientific">Azospirillum picis</name>
    <dbReference type="NCBI Taxonomy" id="488438"/>
    <lineage>
        <taxon>Bacteria</taxon>
        <taxon>Pseudomonadati</taxon>
        <taxon>Pseudomonadota</taxon>
        <taxon>Alphaproteobacteria</taxon>
        <taxon>Rhodospirillales</taxon>
        <taxon>Azospirillaceae</taxon>
        <taxon>Azospirillum</taxon>
    </lineage>
</organism>
<dbReference type="CDD" id="cd00885">
    <property type="entry name" value="cinA"/>
    <property type="match status" value="1"/>
</dbReference>
<dbReference type="Gene3D" id="3.40.980.10">
    <property type="entry name" value="MoaB/Mog-like domain"/>
    <property type="match status" value="1"/>
</dbReference>
<dbReference type="PANTHER" id="PTHR13939">
    <property type="entry name" value="NICOTINAMIDE-NUCLEOTIDE AMIDOHYDROLASE PNCC"/>
    <property type="match status" value="1"/>
</dbReference>
<dbReference type="InterPro" id="IPR050101">
    <property type="entry name" value="CinA"/>
</dbReference>
<reference evidence="2 3" key="1">
    <citation type="submission" date="2023-07" db="EMBL/GenBank/DDBJ databases">
        <title>Genomic Encyclopedia of Type Strains, Phase IV (KMG-IV): sequencing the most valuable type-strain genomes for metagenomic binning, comparative biology and taxonomic classification.</title>
        <authorList>
            <person name="Goeker M."/>
        </authorList>
    </citation>
    <scope>NUCLEOTIDE SEQUENCE [LARGE SCALE GENOMIC DNA]</scope>
    <source>
        <strain evidence="2 3">DSM 19922</strain>
    </source>
</reference>
<keyword evidence="3" id="KW-1185">Reference proteome</keyword>
<feature type="domain" description="MoaB/Mog" evidence="1">
    <location>
        <begin position="33"/>
        <end position="194"/>
    </location>
</feature>
<dbReference type="InterPro" id="IPR056596">
    <property type="entry name" value="FLAD1_M"/>
</dbReference>
<dbReference type="RefSeq" id="WP_246513302.1">
    <property type="nucleotide sequence ID" value="NZ_JAGINO010000017.1"/>
</dbReference>
<dbReference type="SUPFAM" id="SSF53218">
    <property type="entry name" value="Molybdenum cofactor biosynthesis proteins"/>
    <property type="match status" value="1"/>
</dbReference>
<evidence type="ECO:0000313" key="2">
    <source>
        <dbReference type="EMBL" id="MDQ0535282.1"/>
    </source>
</evidence>
<evidence type="ECO:0000313" key="3">
    <source>
        <dbReference type="Proteomes" id="UP001244552"/>
    </source>
</evidence>
<gene>
    <name evidence="2" type="ORF">QO018_004160</name>
</gene>
<dbReference type="Pfam" id="PF24102">
    <property type="entry name" value="FLAD1_M"/>
    <property type="match status" value="1"/>
</dbReference>
<evidence type="ECO:0000259" key="1">
    <source>
        <dbReference type="SMART" id="SM00852"/>
    </source>
</evidence>
<dbReference type="Proteomes" id="UP001244552">
    <property type="component" value="Unassembled WGS sequence"/>
</dbReference>
<proteinExistence type="predicted"/>
<dbReference type="SMART" id="SM00852">
    <property type="entry name" value="MoCF_biosynth"/>
    <property type="match status" value="1"/>
</dbReference>
<dbReference type="Pfam" id="PF00994">
    <property type="entry name" value="MoCF_biosynth"/>
    <property type="match status" value="1"/>
</dbReference>
<protein>
    <submittedName>
        <fullName evidence="2">Molybdenum cofactor synthesis domain-containing protein</fullName>
    </submittedName>
</protein>